<keyword evidence="3" id="KW-0812">Transmembrane</keyword>
<keyword evidence="3" id="KW-1133">Transmembrane helix</keyword>
<evidence type="ECO:0000256" key="3">
    <source>
        <dbReference type="SAM" id="Phobius"/>
    </source>
</evidence>
<dbReference type="Gramene" id="rna31472">
    <property type="protein sequence ID" value="RHN56125.1"/>
    <property type="gene ID" value="gene31472"/>
</dbReference>
<comment type="caution">
    <text evidence="4">The sequence shown here is derived from an EMBL/GenBank/DDBJ whole genome shotgun (WGS) entry which is preliminary data.</text>
</comment>
<protein>
    <submittedName>
        <fullName evidence="4">Uncharacterized protein</fullName>
    </submittedName>
</protein>
<evidence type="ECO:0000256" key="2">
    <source>
        <dbReference type="SAM" id="Coils"/>
    </source>
</evidence>
<evidence type="ECO:0000313" key="4">
    <source>
        <dbReference type="EMBL" id="RHN56125.1"/>
    </source>
</evidence>
<evidence type="ECO:0000256" key="1">
    <source>
        <dbReference type="ARBA" id="ARBA00023054"/>
    </source>
</evidence>
<name>A0A396HXJ3_MEDTR</name>
<dbReference type="PANTHER" id="PTHR23160:SF3">
    <property type="entry name" value="SYNAPTONEMAL COMPLEX PROTEIN 1-RELATED"/>
    <property type="match status" value="1"/>
</dbReference>
<keyword evidence="3" id="KW-0472">Membrane</keyword>
<reference evidence="5" key="1">
    <citation type="journal article" date="2018" name="Nat. Plants">
        <title>Whole-genome landscape of Medicago truncatula symbiotic genes.</title>
        <authorList>
            <person name="Pecrix Y."/>
            <person name="Staton S.E."/>
            <person name="Sallet E."/>
            <person name="Lelandais-Briere C."/>
            <person name="Moreau S."/>
            <person name="Carrere S."/>
            <person name="Blein T."/>
            <person name="Jardinaud M.F."/>
            <person name="Latrasse D."/>
            <person name="Zouine M."/>
            <person name="Zahm M."/>
            <person name="Kreplak J."/>
            <person name="Mayjonade B."/>
            <person name="Satge C."/>
            <person name="Perez M."/>
            <person name="Cauet S."/>
            <person name="Marande W."/>
            <person name="Chantry-Darmon C."/>
            <person name="Lopez-Roques C."/>
            <person name="Bouchez O."/>
            <person name="Berard A."/>
            <person name="Debelle F."/>
            <person name="Munos S."/>
            <person name="Bendahmane A."/>
            <person name="Berges H."/>
            <person name="Niebel A."/>
            <person name="Buitink J."/>
            <person name="Frugier F."/>
            <person name="Benhamed M."/>
            <person name="Crespi M."/>
            <person name="Gouzy J."/>
            <person name="Gamas P."/>
        </authorList>
    </citation>
    <scope>NUCLEOTIDE SEQUENCE [LARGE SCALE GENOMIC DNA]</scope>
    <source>
        <strain evidence="5">cv. Jemalong A17</strain>
    </source>
</reference>
<feature type="transmembrane region" description="Helical" evidence="3">
    <location>
        <begin position="61"/>
        <end position="78"/>
    </location>
</feature>
<gene>
    <name evidence="4" type="ORF">MtrunA17_Chr5g0426021</name>
</gene>
<dbReference type="PANTHER" id="PTHR23160">
    <property type="entry name" value="SYNAPTONEMAL COMPLEX PROTEIN-RELATED"/>
    <property type="match status" value="1"/>
</dbReference>
<dbReference type="AlphaFoldDB" id="A0A396HXJ3"/>
<dbReference type="EMBL" id="PSQE01000005">
    <property type="protein sequence ID" value="RHN56125.1"/>
    <property type="molecule type" value="Genomic_DNA"/>
</dbReference>
<proteinExistence type="predicted"/>
<dbReference type="SUPFAM" id="SSF57997">
    <property type="entry name" value="Tropomyosin"/>
    <property type="match status" value="1"/>
</dbReference>
<evidence type="ECO:0000313" key="5">
    <source>
        <dbReference type="Proteomes" id="UP000265566"/>
    </source>
</evidence>
<dbReference type="Proteomes" id="UP000265566">
    <property type="component" value="Chromosome 5"/>
</dbReference>
<sequence length="256" mass="28357">MQKLGGFPISKSLDRFKSLYGSASGTAKPLSSSISARQSSDSVSSGSFANLKLTAGFDSDFTSIFVFFLLLLIVIGKFERNAVMRCLISSSAEKLVKDQASVKTDLDIANTKLKKSLEHIRALEEKLQNAFNENAKLKVKQKEDEKLWKGLESKFSSTKTLCDQLTETLQQLAGIVQDAEKDKEKLESKLSASSEALESLNEQMNGLSLKLDSTEETIKARDNELVKLKFAAEEREKFHSDEKCRAANVIEEKGES</sequence>
<feature type="coiled-coil region" evidence="2">
    <location>
        <begin position="106"/>
        <end position="217"/>
    </location>
</feature>
<organism evidence="4 5">
    <name type="scientific">Medicago truncatula</name>
    <name type="common">Barrel medic</name>
    <name type="synonym">Medicago tribuloides</name>
    <dbReference type="NCBI Taxonomy" id="3880"/>
    <lineage>
        <taxon>Eukaryota</taxon>
        <taxon>Viridiplantae</taxon>
        <taxon>Streptophyta</taxon>
        <taxon>Embryophyta</taxon>
        <taxon>Tracheophyta</taxon>
        <taxon>Spermatophyta</taxon>
        <taxon>Magnoliopsida</taxon>
        <taxon>eudicotyledons</taxon>
        <taxon>Gunneridae</taxon>
        <taxon>Pentapetalae</taxon>
        <taxon>rosids</taxon>
        <taxon>fabids</taxon>
        <taxon>Fabales</taxon>
        <taxon>Fabaceae</taxon>
        <taxon>Papilionoideae</taxon>
        <taxon>50 kb inversion clade</taxon>
        <taxon>NPAAA clade</taxon>
        <taxon>Hologalegina</taxon>
        <taxon>IRL clade</taxon>
        <taxon>Trifolieae</taxon>
        <taxon>Medicago</taxon>
    </lineage>
</organism>
<accession>A0A396HXJ3</accession>
<keyword evidence="1 2" id="KW-0175">Coiled coil</keyword>